<dbReference type="GO" id="GO:0030490">
    <property type="term" value="P:maturation of SSU-rRNA"/>
    <property type="evidence" value="ECO:0007669"/>
    <property type="project" value="TreeGrafter"/>
</dbReference>
<keyword evidence="5" id="KW-0539">Nucleus</keyword>
<feature type="region of interest" description="Disordered" evidence="7">
    <location>
        <begin position="402"/>
        <end position="462"/>
    </location>
</feature>
<evidence type="ECO:0000313" key="8">
    <source>
        <dbReference type="EMBL" id="CCU78989.1"/>
    </source>
</evidence>
<dbReference type="OrthoDB" id="441771at2759"/>
<comment type="subcellular location">
    <subcellularLocation>
        <location evidence="1">Nucleus</location>
        <location evidence="1">Nucleolus</location>
    </subcellularLocation>
</comment>
<evidence type="ECO:0000256" key="4">
    <source>
        <dbReference type="ARBA" id="ARBA00022552"/>
    </source>
</evidence>
<feature type="compositionally biased region" description="Basic and acidic residues" evidence="7">
    <location>
        <begin position="881"/>
        <end position="892"/>
    </location>
</feature>
<dbReference type="AlphaFoldDB" id="N1JCM5"/>
<dbReference type="Proteomes" id="UP000015441">
    <property type="component" value="Unassembled WGS sequence"/>
</dbReference>
<protein>
    <submittedName>
        <fullName evidence="8">rRNA maturation protein/Nop14</fullName>
    </submittedName>
</protein>
<feature type="region of interest" description="Disordered" evidence="7">
    <location>
        <begin position="881"/>
        <end position="900"/>
    </location>
</feature>
<keyword evidence="3" id="KW-0690">Ribosome biogenesis</keyword>
<dbReference type="InterPro" id="IPR007276">
    <property type="entry name" value="Nop14"/>
</dbReference>
<sequence length="900" mass="103749">MPPSQLRRLKASLREQGVIGPQKSRKQAKKNQSNGIEKKISRGDALTEIREQFNPFEYRATSKNPKFEVTSSQVTQGKTSRPGLIKSQEEKMRREAYVAEKQRRKKVGGIVDKRFGESDPTMAPEEKMLERFTREKLTRHQKSSVFDLEDNDFSSGLTHMGKSLSLDGPTIMDDFTEGDLQLSENESNSSEKDWPLLKRERLDDNEDPLPERKKSKQEVMKEVIAKSKLYKYERQAAKEDDEDLREELDKEVDDIHNILRGIPTKISNLPSVDVNINPQRAALIAGNDKARLEKDYDIRLKQLALDKRSQPTEKSKTEDEMAKEQARKLHDLENDRLQRMQGITTNNDAEIENLDASNSANDVSEDYGFGAGIKVRQLDREMGVEDEDNFLIEDDLVASFSEMEDSEVNSSDPEVEHSDDDNNDDTNEESSPSELAEDSQRQSVQVSEKDLSVEENPPIITNDDNTDLAYQYICPKSHEEFLEVLKNVNIIDLPTVVQRIRILYHPKLRSENKAKLSKFSDVLVEHLIYLTNQKQNPPPFTIVESLIRHIHSLAKTFPVEISNSFRHHLRELSSLRTLAPTPGDLVLLTAIGTIFPTSDHFHQVVTPAILSIARYLGLKVTKSLSDHAIGSYLCTICIQYQMLSKRFVPEVMNFIQNTLYTLAPSRLDKASGIFPYHKPQFSLRLKETLRTTKSLNFYDCFSDLHLPEEIEAMKLSLIEVNLNLLDAAADIWNEKEAFIEVFLPTLEIVKHLSDHQCHPIFPENIQNLIEKLHQKLETLINKAKLQRRPLELHHHRPLAIKTSLPKFEENFNPERHYDPDKTRTEMAKLKKEHKREKKGAIRELRKDAKILAHESLREKKEKDAAYEKKYKRLIAEIQGEEGKEANAYEREKQWRRKGKK</sequence>
<feature type="compositionally biased region" description="Basic and acidic residues" evidence="7">
    <location>
        <begin position="209"/>
        <end position="218"/>
    </location>
</feature>
<evidence type="ECO:0000256" key="3">
    <source>
        <dbReference type="ARBA" id="ARBA00022517"/>
    </source>
</evidence>
<evidence type="ECO:0000256" key="7">
    <source>
        <dbReference type="SAM" id="MobiDB-lite"/>
    </source>
</evidence>
<dbReference type="STRING" id="546991.N1JCM5"/>
<dbReference type="eggNOG" id="KOG2147">
    <property type="taxonomic scope" value="Eukaryota"/>
</dbReference>
<accession>N1JCM5</accession>
<dbReference type="InParanoid" id="N1JCM5"/>
<dbReference type="EMBL" id="CAUH01004165">
    <property type="protein sequence ID" value="CCU78989.1"/>
    <property type="molecule type" value="Genomic_DNA"/>
</dbReference>
<keyword evidence="4" id="KW-0698">rRNA processing</keyword>
<proteinExistence type="inferred from homology"/>
<feature type="region of interest" description="Disordered" evidence="7">
    <location>
        <begin position="162"/>
        <end position="218"/>
    </location>
</feature>
<evidence type="ECO:0000256" key="1">
    <source>
        <dbReference type="ARBA" id="ARBA00004604"/>
    </source>
</evidence>
<dbReference type="GO" id="GO:0030692">
    <property type="term" value="C:Noc4p-Nop14p complex"/>
    <property type="evidence" value="ECO:0007669"/>
    <property type="project" value="TreeGrafter"/>
</dbReference>
<dbReference type="FunCoup" id="N1JCM5">
    <property type="interactions" value="1081"/>
</dbReference>
<reference evidence="8 9" key="1">
    <citation type="journal article" date="2010" name="Science">
        <title>Genome expansion and gene loss in powdery mildew fungi reveal tradeoffs in extreme parasitism.</title>
        <authorList>
            <person name="Spanu P.D."/>
            <person name="Abbott J.C."/>
            <person name="Amselem J."/>
            <person name="Burgis T.A."/>
            <person name="Soanes D.M."/>
            <person name="Stueber K."/>
            <person name="Ver Loren van Themaat E."/>
            <person name="Brown J.K.M."/>
            <person name="Butcher S.A."/>
            <person name="Gurr S.J."/>
            <person name="Lebrun M.-H."/>
            <person name="Ridout C.J."/>
            <person name="Schulze-Lefert P."/>
            <person name="Talbot N.J."/>
            <person name="Ahmadinejad N."/>
            <person name="Ametz C."/>
            <person name="Barton G.R."/>
            <person name="Benjdia M."/>
            <person name="Bidzinski P."/>
            <person name="Bindschedler L.V."/>
            <person name="Both M."/>
            <person name="Brewer M.T."/>
            <person name="Cadle-Davidson L."/>
            <person name="Cadle-Davidson M.M."/>
            <person name="Collemare J."/>
            <person name="Cramer R."/>
            <person name="Frenkel O."/>
            <person name="Godfrey D."/>
            <person name="Harriman J."/>
            <person name="Hoede C."/>
            <person name="King B.C."/>
            <person name="Klages S."/>
            <person name="Kleemann J."/>
            <person name="Knoll D."/>
            <person name="Koti P.S."/>
            <person name="Kreplak J."/>
            <person name="Lopez-Ruiz F.J."/>
            <person name="Lu X."/>
            <person name="Maekawa T."/>
            <person name="Mahanil S."/>
            <person name="Micali C."/>
            <person name="Milgroom M.G."/>
            <person name="Montana G."/>
            <person name="Noir S."/>
            <person name="O'Connell R.J."/>
            <person name="Oberhaensli S."/>
            <person name="Parlange F."/>
            <person name="Pedersen C."/>
            <person name="Quesneville H."/>
            <person name="Reinhardt R."/>
            <person name="Rott M."/>
            <person name="Sacristan S."/>
            <person name="Schmidt S.M."/>
            <person name="Schoen M."/>
            <person name="Skamnioti P."/>
            <person name="Sommer H."/>
            <person name="Stephens A."/>
            <person name="Takahara H."/>
            <person name="Thordal-Christensen H."/>
            <person name="Vigouroux M."/>
            <person name="Wessling R."/>
            <person name="Wicker T."/>
            <person name="Panstruga R."/>
        </authorList>
    </citation>
    <scope>NUCLEOTIDE SEQUENCE [LARGE SCALE GENOMIC DNA]</scope>
    <source>
        <strain evidence="8">DH14</strain>
    </source>
</reference>
<feature type="compositionally biased region" description="Acidic residues" evidence="7">
    <location>
        <begin position="417"/>
        <end position="428"/>
    </location>
</feature>
<feature type="compositionally biased region" description="Polar residues" evidence="7">
    <location>
        <begin position="61"/>
        <end position="79"/>
    </location>
</feature>
<feature type="region of interest" description="Disordered" evidence="7">
    <location>
        <begin position="56"/>
        <end position="103"/>
    </location>
</feature>
<feature type="compositionally biased region" description="Basic and acidic residues" evidence="7">
    <location>
        <begin position="189"/>
        <end position="202"/>
    </location>
</feature>
<dbReference type="GO" id="GO:0032040">
    <property type="term" value="C:small-subunit processome"/>
    <property type="evidence" value="ECO:0007669"/>
    <property type="project" value="InterPro"/>
</dbReference>
<comment type="similarity">
    <text evidence="2">Belongs to the NOP14 family.</text>
</comment>
<comment type="function">
    <text evidence="6">Involved in nucleolar processing of pre-18S ribosomal RNA. Has a role in the nuclear export of 40S pre-ribosomal subunit to the cytoplasm.</text>
</comment>
<organism evidence="8 9">
    <name type="scientific">Blumeria graminis f. sp. hordei (strain DH14)</name>
    <name type="common">Barley powdery mildew</name>
    <name type="synonym">Oidium monilioides f. sp. hordei</name>
    <dbReference type="NCBI Taxonomy" id="546991"/>
    <lineage>
        <taxon>Eukaryota</taxon>
        <taxon>Fungi</taxon>
        <taxon>Dikarya</taxon>
        <taxon>Ascomycota</taxon>
        <taxon>Pezizomycotina</taxon>
        <taxon>Leotiomycetes</taxon>
        <taxon>Erysiphales</taxon>
        <taxon>Erysiphaceae</taxon>
        <taxon>Blumeria</taxon>
        <taxon>Blumeria hordei</taxon>
    </lineage>
</organism>
<keyword evidence="9" id="KW-1185">Reference proteome</keyword>
<feature type="region of interest" description="Disordered" evidence="7">
    <location>
        <begin position="1"/>
        <end position="43"/>
    </location>
</feature>
<feature type="compositionally biased region" description="Basic and acidic residues" evidence="7">
    <location>
        <begin position="87"/>
        <end position="101"/>
    </location>
</feature>
<evidence type="ECO:0000256" key="2">
    <source>
        <dbReference type="ARBA" id="ARBA00007466"/>
    </source>
</evidence>
<dbReference type="Pfam" id="PF04147">
    <property type="entry name" value="Nop14"/>
    <property type="match status" value="1"/>
</dbReference>
<dbReference type="PANTHER" id="PTHR23183:SF0">
    <property type="entry name" value="NUCLEOLAR PROTEIN 14"/>
    <property type="match status" value="1"/>
</dbReference>
<comment type="caution">
    <text evidence="8">The sequence shown here is derived from an EMBL/GenBank/DDBJ whole genome shotgun (WGS) entry which is preliminary data.</text>
</comment>
<evidence type="ECO:0000256" key="5">
    <source>
        <dbReference type="ARBA" id="ARBA00023242"/>
    </source>
</evidence>
<dbReference type="PANTHER" id="PTHR23183">
    <property type="entry name" value="NOP14"/>
    <property type="match status" value="1"/>
</dbReference>
<gene>
    <name evidence="8" type="ORF">BGHDH14_bgh06584</name>
</gene>
<evidence type="ECO:0000256" key="6">
    <source>
        <dbReference type="ARBA" id="ARBA00024695"/>
    </source>
</evidence>
<feature type="region of interest" description="Disordered" evidence="7">
    <location>
        <begin position="307"/>
        <end position="330"/>
    </location>
</feature>
<dbReference type="HOGENOM" id="CLU_008874_0_0_1"/>
<name>N1JCM5_BLUG1</name>
<evidence type="ECO:0000313" key="9">
    <source>
        <dbReference type="Proteomes" id="UP000015441"/>
    </source>
</evidence>